<dbReference type="EMBL" id="CP011546">
    <property type="protein sequence ID" value="AKK11778.1"/>
    <property type="molecule type" value="Genomic_DNA"/>
</dbReference>
<evidence type="ECO:0000313" key="3">
    <source>
        <dbReference type="Proteomes" id="UP000035548"/>
    </source>
</evidence>
<organism evidence="2 3">
    <name type="scientific">Corynebacterium uterequi</name>
    <dbReference type="NCBI Taxonomy" id="1072256"/>
    <lineage>
        <taxon>Bacteria</taxon>
        <taxon>Bacillati</taxon>
        <taxon>Actinomycetota</taxon>
        <taxon>Actinomycetes</taxon>
        <taxon>Mycobacteriales</taxon>
        <taxon>Corynebacteriaceae</taxon>
        <taxon>Corynebacterium</taxon>
    </lineage>
</organism>
<protein>
    <submittedName>
        <fullName evidence="2">Uncharacterized protein</fullName>
    </submittedName>
</protein>
<feature type="transmembrane region" description="Helical" evidence="1">
    <location>
        <begin position="12"/>
        <end position="40"/>
    </location>
</feature>
<evidence type="ECO:0000256" key="1">
    <source>
        <dbReference type="SAM" id="Phobius"/>
    </source>
</evidence>
<name>A0A0G3HIL5_9CORY</name>
<keyword evidence="1" id="KW-0812">Transmembrane</keyword>
<dbReference type="PATRIC" id="fig|1072256.5.peg.1779"/>
<proteinExistence type="predicted"/>
<reference evidence="3" key="2">
    <citation type="submission" date="2015-05" db="EMBL/GenBank/DDBJ databases">
        <title>Complete genome sequence of Corynebacterium uterequi DSM 45634, isolated from the uterus of a maiden mare.</title>
        <authorList>
            <person name="Ruckert C."/>
            <person name="Albersmeier A."/>
            <person name="Winkler A."/>
            <person name="Tauch A."/>
        </authorList>
    </citation>
    <scope>NUCLEOTIDE SEQUENCE [LARGE SCALE GENOMIC DNA]</scope>
    <source>
        <strain evidence="3">DSM 45634</strain>
    </source>
</reference>
<dbReference type="Proteomes" id="UP000035548">
    <property type="component" value="Chromosome"/>
</dbReference>
<reference evidence="2 3" key="1">
    <citation type="journal article" date="2015" name="Genome Announc.">
        <title>Virulence Factor Genes Detected in the Complete Genome Sequence of Corynebacterium uterequi DSM 45634, Isolated from the Uterus of a Maiden Mare.</title>
        <authorList>
            <person name="Ruckert C."/>
            <person name="Kriete M."/>
            <person name="Jaenicke S."/>
            <person name="Winkler A."/>
            <person name="Tauch A."/>
        </authorList>
    </citation>
    <scope>NUCLEOTIDE SEQUENCE [LARGE SCALE GENOMIC DNA]</scope>
    <source>
        <strain evidence="2 3">DSM 45634</strain>
    </source>
</reference>
<sequence length="49" mass="5101">MLEEYGDLVLYSLAALMIAAVGAPSWVLLVPGACVASAVVRRRIAVEVG</sequence>
<evidence type="ECO:0000313" key="2">
    <source>
        <dbReference type="EMBL" id="AKK11778.1"/>
    </source>
</evidence>
<keyword evidence="1" id="KW-1133">Transmembrane helix</keyword>
<keyword evidence="1" id="KW-0472">Membrane</keyword>
<dbReference type="AlphaFoldDB" id="A0A0G3HIL5"/>
<accession>A0A0G3HIL5</accession>
<keyword evidence="3" id="KW-1185">Reference proteome</keyword>
<dbReference type="RefSeq" id="WP_158408128.1">
    <property type="nucleotide sequence ID" value="NZ_CP011546.1"/>
</dbReference>
<gene>
    <name evidence="2" type="ORF">CUTER_09005</name>
</gene>
<dbReference type="KEGG" id="cut:CUTER_09005"/>